<protein>
    <recommendedName>
        <fullName evidence="4">Secreted protein</fullName>
    </recommendedName>
</protein>
<dbReference type="PATRIC" id="fig|1301098.3.peg.2573"/>
<accession>A0A024HHH6</accession>
<dbReference type="OrthoDB" id="8926333at2"/>
<keyword evidence="1" id="KW-0732">Signal</keyword>
<name>A0A024HHH6_PSEKB</name>
<dbReference type="RefSeq" id="WP_043252199.1">
    <property type="nucleotide sequence ID" value="NZ_HG322950.1"/>
</dbReference>
<proteinExistence type="predicted"/>
<dbReference type="AlphaFoldDB" id="A0A024HHH6"/>
<sequence length="78" mass="9017">MKVVAFLSLLFSFWAAACVAWMEYRYTPAGGDSQYVFLWDRWENRLCLVSPASPSKIICDLRTLWVQQDGTTREAPRP</sequence>
<keyword evidence="3" id="KW-1185">Reference proteome</keyword>
<organism evidence="2 3">
    <name type="scientific">Pseudomonas knackmussii (strain DSM 6978 / CCUG 54928 / LMG 23759 / B13)</name>
    <dbReference type="NCBI Taxonomy" id="1301098"/>
    <lineage>
        <taxon>Bacteria</taxon>
        <taxon>Pseudomonadati</taxon>
        <taxon>Pseudomonadota</taxon>
        <taxon>Gammaproteobacteria</taxon>
        <taxon>Pseudomonadales</taxon>
        <taxon>Pseudomonadaceae</taxon>
        <taxon>Pseudomonas</taxon>
    </lineage>
</organism>
<dbReference type="Proteomes" id="UP000025241">
    <property type="component" value="Chromosome I"/>
</dbReference>
<reference evidence="2 3" key="1">
    <citation type="submission" date="2013-03" db="EMBL/GenBank/DDBJ databases">
        <authorList>
            <person name="Linke B."/>
        </authorList>
    </citation>
    <scope>NUCLEOTIDE SEQUENCE [LARGE SCALE GENOMIC DNA]</scope>
    <source>
        <strain evidence="2 3">B13</strain>
    </source>
</reference>
<dbReference type="PROSITE" id="PS51257">
    <property type="entry name" value="PROKAR_LIPOPROTEIN"/>
    <property type="match status" value="1"/>
</dbReference>
<dbReference type="EMBL" id="HG322950">
    <property type="protein sequence ID" value="CDF83913.1"/>
    <property type="molecule type" value="Genomic_DNA"/>
</dbReference>
<dbReference type="HOGENOM" id="CLU_2619329_0_0_6"/>
<evidence type="ECO:0000313" key="2">
    <source>
        <dbReference type="EMBL" id="CDF83913.1"/>
    </source>
</evidence>
<dbReference type="KEGG" id="pkc:PKB_2566"/>
<evidence type="ECO:0000313" key="3">
    <source>
        <dbReference type="Proteomes" id="UP000025241"/>
    </source>
</evidence>
<feature type="chain" id="PRO_5001530007" description="Secreted protein" evidence="1">
    <location>
        <begin position="18"/>
        <end position="78"/>
    </location>
</feature>
<gene>
    <name evidence="2" type="ORF">PKB_2566</name>
</gene>
<dbReference type="STRING" id="1301098.PKB_2566"/>
<reference evidence="2 3" key="2">
    <citation type="submission" date="2014-05" db="EMBL/GenBank/DDBJ databases">
        <title>Genome sequence of the 3-chlorobenzoate degrading bacterium Pseudomonas knackmussii B13 shows multiple evidence for horizontal gene transfer.</title>
        <authorList>
            <person name="Miyazaki R."/>
            <person name="Bertelli C."/>
            <person name="Falquet L."/>
            <person name="Robinson-Rechavi M."/>
            <person name="Gharib W."/>
            <person name="Roy S."/>
            <person name="Van der Meer J.R."/>
        </authorList>
    </citation>
    <scope>NUCLEOTIDE SEQUENCE [LARGE SCALE GENOMIC DNA]</scope>
    <source>
        <strain evidence="2 3">B13</strain>
    </source>
</reference>
<feature type="signal peptide" evidence="1">
    <location>
        <begin position="1"/>
        <end position="17"/>
    </location>
</feature>
<evidence type="ECO:0008006" key="4">
    <source>
        <dbReference type="Google" id="ProtNLM"/>
    </source>
</evidence>
<evidence type="ECO:0000256" key="1">
    <source>
        <dbReference type="SAM" id="SignalP"/>
    </source>
</evidence>